<evidence type="ECO:0000256" key="4">
    <source>
        <dbReference type="ARBA" id="ARBA00022538"/>
    </source>
</evidence>
<comment type="caution">
    <text evidence="14">The sequence shown here is derived from an EMBL/GenBank/DDBJ whole genome shotgun (WGS) entry which is preliminary data.</text>
</comment>
<evidence type="ECO:0000256" key="8">
    <source>
        <dbReference type="ARBA" id="ARBA00022989"/>
    </source>
</evidence>
<evidence type="ECO:0000256" key="11">
    <source>
        <dbReference type="ARBA" id="ARBA00023303"/>
    </source>
</evidence>
<dbReference type="GO" id="GO:0005267">
    <property type="term" value="F:potassium channel activity"/>
    <property type="evidence" value="ECO:0007669"/>
    <property type="project" value="UniProtKB-KW"/>
</dbReference>
<organism evidence="14 15">
    <name type="scientific">Dyella dinghuensis</name>
    <dbReference type="NCBI Taxonomy" id="1920169"/>
    <lineage>
        <taxon>Bacteria</taxon>
        <taxon>Pseudomonadati</taxon>
        <taxon>Pseudomonadota</taxon>
        <taxon>Gammaproteobacteria</taxon>
        <taxon>Lysobacterales</taxon>
        <taxon>Rhodanobacteraceae</taxon>
        <taxon>Dyella</taxon>
    </lineage>
</organism>
<keyword evidence="11" id="KW-0407">Ion channel</keyword>
<feature type="transmembrane region" description="Helical" evidence="13">
    <location>
        <begin position="151"/>
        <end position="171"/>
    </location>
</feature>
<evidence type="ECO:0000313" key="15">
    <source>
        <dbReference type="Proteomes" id="UP000267077"/>
    </source>
</evidence>
<evidence type="ECO:0000256" key="1">
    <source>
        <dbReference type="ARBA" id="ARBA00004141"/>
    </source>
</evidence>
<evidence type="ECO:0000256" key="3">
    <source>
        <dbReference type="ARBA" id="ARBA00022448"/>
    </source>
</evidence>
<sequence length="248" mass="27650">MGRLGSGYKGSTHIMNDRHDAGHAGRVEAHRLDGFFDAAFAFAVSVLAIAGAETPHSLHDLLLDLYRIPGFACSFATLLIFWHRHVRWRDRFRTHDGVSITLSLMLVFFALIFVYPLNMLFQSLFTSIYYSFGHTLLPNEPAIDSVHELKALYICYASAYICMAACLALLYHHSLRRTQLDRVDNIEAHETMYALVGSLLVAALSLVTALLIPESGTGAGLPGYIYVLLTAVYWITGRWSRKAKAKPA</sequence>
<protein>
    <submittedName>
        <fullName evidence="14">DUF1211 domain-containing protein</fullName>
    </submittedName>
</protein>
<evidence type="ECO:0000313" key="14">
    <source>
        <dbReference type="EMBL" id="RUL64418.1"/>
    </source>
</evidence>
<keyword evidence="3" id="KW-0813">Transport</keyword>
<keyword evidence="6" id="KW-0631">Potassium channel</keyword>
<proteinExistence type="inferred from homology"/>
<comment type="subcellular location">
    <subcellularLocation>
        <location evidence="1">Membrane</location>
        <topology evidence="1">Multi-pass membrane protein</topology>
    </subcellularLocation>
</comment>
<feature type="transmembrane region" description="Helical" evidence="13">
    <location>
        <begin position="104"/>
        <end position="131"/>
    </location>
</feature>
<keyword evidence="9" id="KW-0406">Ion transport</keyword>
<name>A0A432LUC5_9GAMM</name>
<dbReference type="AlphaFoldDB" id="A0A432LUC5"/>
<dbReference type="GO" id="GO:0016020">
    <property type="term" value="C:membrane"/>
    <property type="evidence" value="ECO:0007669"/>
    <property type="project" value="UniProtKB-SubCell"/>
</dbReference>
<gene>
    <name evidence="14" type="ORF">EKH79_10330</name>
</gene>
<feature type="transmembrane region" description="Helical" evidence="13">
    <location>
        <begin position="65"/>
        <end position="83"/>
    </location>
</feature>
<feature type="transmembrane region" description="Helical" evidence="13">
    <location>
        <begin position="35"/>
        <end position="53"/>
    </location>
</feature>
<evidence type="ECO:0000256" key="12">
    <source>
        <dbReference type="ARBA" id="ARBA00034430"/>
    </source>
</evidence>
<dbReference type="Pfam" id="PF06736">
    <property type="entry name" value="TMEM175"/>
    <property type="match status" value="1"/>
</dbReference>
<keyword evidence="4" id="KW-0633">Potassium transport</keyword>
<keyword evidence="15" id="KW-1185">Reference proteome</keyword>
<dbReference type="Proteomes" id="UP000267077">
    <property type="component" value="Unassembled WGS sequence"/>
</dbReference>
<dbReference type="EMBL" id="RYZR01000005">
    <property type="protein sequence ID" value="RUL64418.1"/>
    <property type="molecule type" value="Genomic_DNA"/>
</dbReference>
<evidence type="ECO:0000256" key="9">
    <source>
        <dbReference type="ARBA" id="ARBA00023065"/>
    </source>
</evidence>
<comment type="similarity">
    <text evidence="2">Belongs to the TMEM175 family.</text>
</comment>
<feature type="transmembrane region" description="Helical" evidence="13">
    <location>
        <begin position="218"/>
        <end position="236"/>
    </location>
</feature>
<accession>A0A432LUC5</accession>
<keyword evidence="10 13" id="KW-0472">Membrane</keyword>
<feature type="transmembrane region" description="Helical" evidence="13">
    <location>
        <begin position="192"/>
        <end position="212"/>
    </location>
</feature>
<evidence type="ECO:0000256" key="13">
    <source>
        <dbReference type="SAM" id="Phobius"/>
    </source>
</evidence>
<keyword evidence="5 13" id="KW-0812">Transmembrane</keyword>
<reference evidence="14 15" key="1">
    <citation type="submission" date="2018-12" db="EMBL/GenBank/DDBJ databases">
        <title>Dyella dinghuensis sp. nov. DHOA06 and Dyella choica sp. nov. 4M-K27, isolated from forest soil.</title>
        <authorList>
            <person name="Qiu L.-H."/>
            <person name="Gao Z.-H."/>
        </authorList>
    </citation>
    <scope>NUCLEOTIDE SEQUENCE [LARGE SCALE GENOMIC DNA]</scope>
    <source>
        <strain evidence="14 15">DHOA06</strain>
    </source>
</reference>
<comment type="catalytic activity">
    <reaction evidence="12">
        <text>K(+)(in) = K(+)(out)</text>
        <dbReference type="Rhea" id="RHEA:29463"/>
        <dbReference type="ChEBI" id="CHEBI:29103"/>
    </reaction>
</comment>
<dbReference type="InterPro" id="IPR010617">
    <property type="entry name" value="TMEM175-like"/>
</dbReference>
<evidence type="ECO:0000256" key="6">
    <source>
        <dbReference type="ARBA" id="ARBA00022826"/>
    </source>
</evidence>
<evidence type="ECO:0000256" key="10">
    <source>
        <dbReference type="ARBA" id="ARBA00023136"/>
    </source>
</evidence>
<evidence type="ECO:0000256" key="2">
    <source>
        <dbReference type="ARBA" id="ARBA00006920"/>
    </source>
</evidence>
<keyword evidence="7" id="KW-0630">Potassium</keyword>
<evidence type="ECO:0000256" key="5">
    <source>
        <dbReference type="ARBA" id="ARBA00022692"/>
    </source>
</evidence>
<evidence type="ECO:0000256" key="7">
    <source>
        <dbReference type="ARBA" id="ARBA00022958"/>
    </source>
</evidence>
<keyword evidence="8 13" id="KW-1133">Transmembrane helix</keyword>
<dbReference type="GO" id="GO:0015252">
    <property type="term" value="F:proton channel activity"/>
    <property type="evidence" value="ECO:0007669"/>
    <property type="project" value="InterPro"/>
</dbReference>